<dbReference type="Pfam" id="PF00034">
    <property type="entry name" value="Cytochrom_C"/>
    <property type="match status" value="2"/>
</dbReference>
<evidence type="ECO:0000259" key="11">
    <source>
        <dbReference type="PROSITE" id="PS51007"/>
    </source>
</evidence>
<dbReference type="SUPFAM" id="SSF46626">
    <property type="entry name" value="Cytochrome c"/>
    <property type="match status" value="3"/>
</dbReference>
<evidence type="ECO:0000256" key="5">
    <source>
        <dbReference type="ARBA" id="ARBA00022729"/>
    </source>
</evidence>
<evidence type="ECO:0000256" key="3">
    <source>
        <dbReference type="ARBA" id="ARBA00022617"/>
    </source>
</evidence>
<name>A0A4R6XUR9_9GAMM</name>
<keyword evidence="6" id="KW-0677">Repeat</keyword>
<keyword evidence="4 10" id="KW-0479">Metal-binding</keyword>
<evidence type="ECO:0000256" key="8">
    <source>
        <dbReference type="ARBA" id="ARBA00023136"/>
    </source>
</evidence>
<accession>A0A4R6XUR9</accession>
<comment type="caution">
    <text evidence="12">The sequence shown here is derived from an EMBL/GenBank/DDBJ whole genome shotgun (WGS) entry which is preliminary data.</text>
</comment>
<dbReference type="GO" id="GO:0016614">
    <property type="term" value="F:oxidoreductase activity, acting on CH-OH group of donors"/>
    <property type="evidence" value="ECO:0007669"/>
    <property type="project" value="InterPro"/>
</dbReference>
<sequence>MKKRKSFFAKWLGRIFWVLILGVLAYSIYAYNPSIEPMAANSLPTYDPAVIERGRQMAAAGYCAVCHTEQGGAPYAGNYAMETGFGTIYSTNITPDREQGIGRWSEAAFTRAMREGVDREGRHLFPAFPYNHFAKMSEQDIVAIYAYIMTQVQPVQVPQRNNELPFPLNWRYLQAGWKLISVDLKPYQPDPEKSALWNRGAYLVEGVTHCGACHTPRNAVGAERNSDKFEGAIIDDWVAPALSANNESSLTWSAAEFSEYLKTGATRQHGVAVGPMAPVVHAGLRELSDKDLTAIGIYLADSAGSADSEATSAALIAASLEQSKPRQSHRWDTGERLYATACASCHYNAEQIALGRPELGINSAIHLKQPDNLIHVMLDGVDNQDGIAGVVMPGFRDALSDQEMALIAAYVRSSRTDKTPWPELQQKITEIRKSTQYKRGN</sequence>
<dbReference type="AlphaFoldDB" id="A0A4R6XUR9"/>
<evidence type="ECO:0000256" key="10">
    <source>
        <dbReference type="PIRSR" id="PIRSR000018-51"/>
    </source>
</evidence>
<evidence type="ECO:0000313" key="13">
    <source>
        <dbReference type="Proteomes" id="UP000295724"/>
    </source>
</evidence>
<dbReference type="PANTHER" id="PTHR35008">
    <property type="entry name" value="BLL4482 PROTEIN-RELATED"/>
    <property type="match status" value="1"/>
</dbReference>
<feature type="binding site" description="axial binding residue" evidence="10">
    <location>
        <position position="67"/>
    </location>
    <ligand>
        <name>heme c</name>
        <dbReference type="ChEBI" id="CHEBI:61717"/>
        <label>1</label>
    </ligand>
    <ligandPart>
        <name>Fe</name>
        <dbReference type="ChEBI" id="CHEBI:18248"/>
    </ligandPart>
</feature>
<evidence type="ECO:0000256" key="6">
    <source>
        <dbReference type="ARBA" id="ARBA00022737"/>
    </source>
</evidence>
<dbReference type="GO" id="GO:0005506">
    <property type="term" value="F:iron ion binding"/>
    <property type="evidence" value="ECO:0007669"/>
    <property type="project" value="InterPro"/>
</dbReference>
<dbReference type="InterPro" id="IPR051459">
    <property type="entry name" value="Cytochrome_c-type_DH"/>
</dbReference>
<dbReference type="Gene3D" id="1.10.760.10">
    <property type="entry name" value="Cytochrome c-like domain"/>
    <property type="match status" value="2"/>
</dbReference>
<feature type="binding site" description="covalent" evidence="9">
    <location>
        <position position="66"/>
    </location>
    <ligand>
        <name>heme c</name>
        <dbReference type="ChEBI" id="CHEBI:61717"/>
        <label>1</label>
    </ligand>
</feature>
<protein>
    <submittedName>
        <fullName evidence="12">Mono/diheme cytochrome c family protein</fullName>
    </submittedName>
</protein>
<feature type="domain" description="Cytochrome c" evidence="11">
    <location>
        <begin position="49"/>
        <end position="152"/>
    </location>
</feature>
<dbReference type="Proteomes" id="UP000295724">
    <property type="component" value="Unassembled WGS sequence"/>
</dbReference>
<feature type="binding site" description="covalent" evidence="9">
    <location>
        <position position="210"/>
    </location>
    <ligand>
        <name>heme c</name>
        <dbReference type="ChEBI" id="CHEBI:61717"/>
        <label>2</label>
    </ligand>
</feature>
<keyword evidence="8" id="KW-0472">Membrane</keyword>
<feature type="binding site" description="covalent" evidence="9">
    <location>
        <position position="345"/>
    </location>
    <ligand>
        <name>heme c</name>
        <dbReference type="ChEBI" id="CHEBI:61717"/>
        <label>3</label>
    </ligand>
</feature>
<feature type="binding site" description="covalent" evidence="9">
    <location>
        <position position="63"/>
    </location>
    <ligand>
        <name>heme c</name>
        <dbReference type="ChEBI" id="CHEBI:61717"/>
        <label>1</label>
    </ligand>
</feature>
<reference evidence="12 13" key="1">
    <citation type="submission" date="2019-03" db="EMBL/GenBank/DDBJ databases">
        <title>Genomic Encyclopedia of Type Strains, Phase IV (KMG-IV): sequencing the most valuable type-strain genomes for metagenomic binning, comparative biology and taxonomic classification.</title>
        <authorList>
            <person name="Goeker M."/>
        </authorList>
    </citation>
    <scope>NUCLEOTIDE SEQUENCE [LARGE SCALE GENOMIC DNA]</scope>
    <source>
        <strain evidence="12 13">DSM 25488</strain>
    </source>
</reference>
<dbReference type="InterPro" id="IPR036909">
    <property type="entry name" value="Cyt_c-like_dom_sf"/>
</dbReference>
<organism evidence="12 13">
    <name type="scientific">Marinicella litoralis</name>
    <dbReference type="NCBI Taxonomy" id="644220"/>
    <lineage>
        <taxon>Bacteria</taxon>
        <taxon>Pseudomonadati</taxon>
        <taxon>Pseudomonadota</taxon>
        <taxon>Gammaproteobacteria</taxon>
        <taxon>Lysobacterales</taxon>
        <taxon>Marinicellaceae</taxon>
        <taxon>Marinicella</taxon>
    </lineage>
</organism>
<gene>
    <name evidence="12" type="ORF">C8D91_0621</name>
</gene>
<dbReference type="InterPro" id="IPR009056">
    <property type="entry name" value="Cyt_c-like_dom"/>
</dbReference>
<evidence type="ECO:0000256" key="1">
    <source>
        <dbReference type="ARBA" id="ARBA00004236"/>
    </source>
</evidence>
<comment type="cofactor">
    <cofactor evidence="9">
        <name>heme c</name>
        <dbReference type="ChEBI" id="CHEBI:61717"/>
    </cofactor>
    <text evidence="9">Binds 3 heme c groups covalently per subunit.</text>
</comment>
<dbReference type="PIRSF" id="PIRSF000018">
    <property type="entry name" value="Mb_ADH_cyt_c"/>
    <property type="match status" value="1"/>
</dbReference>
<evidence type="ECO:0000256" key="7">
    <source>
        <dbReference type="ARBA" id="ARBA00023004"/>
    </source>
</evidence>
<dbReference type="PROSITE" id="PS51007">
    <property type="entry name" value="CYTC"/>
    <property type="match status" value="3"/>
</dbReference>
<keyword evidence="2" id="KW-1003">Cell membrane</keyword>
<dbReference type="GO" id="GO:0005886">
    <property type="term" value="C:plasma membrane"/>
    <property type="evidence" value="ECO:0007669"/>
    <property type="project" value="UniProtKB-SubCell"/>
</dbReference>
<keyword evidence="13" id="KW-1185">Reference proteome</keyword>
<feature type="binding site" description="covalent" evidence="9">
    <location>
        <position position="213"/>
    </location>
    <ligand>
        <name>heme c</name>
        <dbReference type="ChEBI" id="CHEBI:61717"/>
        <label>2</label>
    </ligand>
</feature>
<evidence type="ECO:0000256" key="2">
    <source>
        <dbReference type="ARBA" id="ARBA00022475"/>
    </source>
</evidence>
<dbReference type="EMBL" id="SNZB01000001">
    <property type="protein sequence ID" value="TDR23755.1"/>
    <property type="molecule type" value="Genomic_DNA"/>
</dbReference>
<dbReference type="InterPro" id="IPR014353">
    <property type="entry name" value="Membr-bd_ADH_cyt_c"/>
</dbReference>
<feature type="domain" description="Cytochrome c" evidence="11">
    <location>
        <begin position="329"/>
        <end position="415"/>
    </location>
</feature>
<proteinExistence type="predicted"/>
<comment type="subcellular location">
    <subcellularLocation>
        <location evidence="1">Cell membrane</location>
    </subcellularLocation>
</comment>
<dbReference type="PANTHER" id="PTHR35008:SF8">
    <property type="entry name" value="ALCOHOL DEHYDROGENASE CYTOCHROME C SUBUNIT"/>
    <property type="match status" value="1"/>
</dbReference>
<keyword evidence="7 10" id="KW-0408">Iron</keyword>
<dbReference type="RefSeq" id="WP_099017629.1">
    <property type="nucleotide sequence ID" value="NZ_NIHB01000001.1"/>
</dbReference>
<dbReference type="GO" id="GO:0020037">
    <property type="term" value="F:heme binding"/>
    <property type="evidence" value="ECO:0007669"/>
    <property type="project" value="InterPro"/>
</dbReference>
<feature type="domain" description="Cytochrome c" evidence="11">
    <location>
        <begin position="195"/>
        <end position="303"/>
    </location>
</feature>
<evidence type="ECO:0000313" key="12">
    <source>
        <dbReference type="EMBL" id="TDR23755.1"/>
    </source>
</evidence>
<evidence type="ECO:0000256" key="9">
    <source>
        <dbReference type="PIRSR" id="PIRSR000018-50"/>
    </source>
</evidence>
<evidence type="ECO:0000256" key="4">
    <source>
        <dbReference type="ARBA" id="ARBA00022723"/>
    </source>
</evidence>
<feature type="binding site" description="covalent" evidence="9">
    <location>
        <position position="342"/>
    </location>
    <ligand>
        <name>heme c</name>
        <dbReference type="ChEBI" id="CHEBI:61717"/>
        <label>3</label>
    </ligand>
</feature>
<keyword evidence="3 9" id="KW-0349">Heme</keyword>
<feature type="binding site" description="axial binding residue" evidence="10">
    <location>
        <position position="214"/>
    </location>
    <ligand>
        <name>heme c</name>
        <dbReference type="ChEBI" id="CHEBI:61717"/>
        <label>2</label>
    </ligand>
    <ligandPart>
        <name>Fe</name>
        <dbReference type="ChEBI" id="CHEBI:18248"/>
    </ligandPart>
</feature>
<dbReference type="GO" id="GO:0009055">
    <property type="term" value="F:electron transfer activity"/>
    <property type="evidence" value="ECO:0007669"/>
    <property type="project" value="InterPro"/>
</dbReference>
<feature type="binding site" description="axial binding residue" evidence="10">
    <location>
        <position position="346"/>
    </location>
    <ligand>
        <name>heme c</name>
        <dbReference type="ChEBI" id="CHEBI:61717"/>
        <label>3</label>
    </ligand>
    <ligandPart>
        <name>Fe</name>
        <dbReference type="ChEBI" id="CHEBI:18248"/>
    </ligandPart>
</feature>
<keyword evidence="5" id="KW-0732">Signal</keyword>
<dbReference type="OrthoDB" id="6073217at2"/>